<protein>
    <submittedName>
        <fullName evidence="1">Uncharacterized protein</fullName>
    </submittedName>
</protein>
<accession>G7YY71</accession>
<feature type="non-terminal residue" evidence="1">
    <location>
        <position position="102"/>
    </location>
</feature>
<sequence>YYGYGETRANHQTGYDSRDTVVATPYVGLWTAPYMNTLGEAYEFAKRAYIRSCTPDCSVTDEADARICKASVAFANLKHLWRKSSISVIIKKRVYHTAERDR</sequence>
<gene>
    <name evidence="1" type="ORF">CLF_113330</name>
</gene>
<reference evidence="1" key="1">
    <citation type="journal article" date="2011" name="Genome Biol.">
        <title>The draft genome of the carcinogenic human liver fluke Clonorchis sinensis.</title>
        <authorList>
            <person name="Wang X."/>
            <person name="Chen W."/>
            <person name="Huang Y."/>
            <person name="Sun J."/>
            <person name="Men J."/>
            <person name="Liu H."/>
            <person name="Luo F."/>
            <person name="Guo L."/>
            <person name="Lv X."/>
            <person name="Deng C."/>
            <person name="Zhou C."/>
            <person name="Fan Y."/>
            <person name="Li X."/>
            <person name="Huang L."/>
            <person name="Hu Y."/>
            <person name="Liang C."/>
            <person name="Hu X."/>
            <person name="Xu J."/>
            <person name="Yu X."/>
        </authorList>
    </citation>
    <scope>NUCLEOTIDE SEQUENCE [LARGE SCALE GENOMIC DNA]</scope>
    <source>
        <strain evidence="1">Henan</strain>
    </source>
</reference>
<proteinExistence type="predicted"/>
<dbReference type="Proteomes" id="UP000008909">
    <property type="component" value="Unassembled WGS sequence"/>
</dbReference>
<keyword evidence="2" id="KW-1185">Reference proteome</keyword>
<evidence type="ECO:0000313" key="2">
    <source>
        <dbReference type="Proteomes" id="UP000008909"/>
    </source>
</evidence>
<name>G7YY71_CLOSI</name>
<reference key="2">
    <citation type="submission" date="2011-10" db="EMBL/GenBank/DDBJ databases">
        <title>The genome and transcriptome sequence of Clonorchis sinensis provide insights into the carcinogenic liver fluke.</title>
        <authorList>
            <person name="Wang X."/>
            <person name="Huang Y."/>
            <person name="Chen W."/>
            <person name="Liu H."/>
            <person name="Guo L."/>
            <person name="Chen Y."/>
            <person name="Luo F."/>
            <person name="Zhou W."/>
            <person name="Sun J."/>
            <person name="Mao Q."/>
            <person name="Liang P."/>
            <person name="Zhou C."/>
            <person name="Tian Y."/>
            <person name="Men J."/>
            <person name="Lv X."/>
            <person name="Huang L."/>
            <person name="Zhou J."/>
            <person name="Hu Y."/>
            <person name="Li R."/>
            <person name="Zhang F."/>
            <person name="Lei H."/>
            <person name="Li X."/>
            <person name="Hu X."/>
            <person name="Liang C."/>
            <person name="Xu J."/>
            <person name="Wu Z."/>
            <person name="Yu X."/>
        </authorList>
    </citation>
    <scope>NUCLEOTIDE SEQUENCE</scope>
    <source>
        <strain>Henan</strain>
    </source>
</reference>
<dbReference type="EMBL" id="DF145163">
    <property type="protein sequence ID" value="GAA57900.1"/>
    <property type="molecule type" value="Genomic_DNA"/>
</dbReference>
<feature type="non-terminal residue" evidence="1">
    <location>
        <position position="1"/>
    </location>
</feature>
<dbReference type="AlphaFoldDB" id="G7YY71"/>
<organism evidence="1 2">
    <name type="scientific">Clonorchis sinensis</name>
    <name type="common">Chinese liver fluke</name>
    <dbReference type="NCBI Taxonomy" id="79923"/>
    <lineage>
        <taxon>Eukaryota</taxon>
        <taxon>Metazoa</taxon>
        <taxon>Spiralia</taxon>
        <taxon>Lophotrochozoa</taxon>
        <taxon>Platyhelminthes</taxon>
        <taxon>Trematoda</taxon>
        <taxon>Digenea</taxon>
        <taxon>Opisthorchiida</taxon>
        <taxon>Opisthorchiata</taxon>
        <taxon>Opisthorchiidae</taxon>
        <taxon>Clonorchis</taxon>
    </lineage>
</organism>
<evidence type="ECO:0000313" key="1">
    <source>
        <dbReference type="EMBL" id="GAA57900.1"/>
    </source>
</evidence>